<proteinExistence type="predicted"/>
<feature type="transmembrane region" description="Helical" evidence="1">
    <location>
        <begin position="20"/>
        <end position="41"/>
    </location>
</feature>
<comment type="caution">
    <text evidence="2">The sequence shown here is derived from an EMBL/GenBank/DDBJ whole genome shotgun (WGS) entry which is preliminary data.</text>
</comment>
<keyword evidence="3" id="KW-1185">Reference proteome</keyword>
<name>A0A9D4R678_DREPO</name>
<dbReference type="PANTHER" id="PTHR11161">
    <property type="entry name" value="O-ACYLTRANSFERASE"/>
    <property type="match status" value="1"/>
</dbReference>
<keyword evidence="1" id="KW-0812">Transmembrane</keyword>
<evidence type="ECO:0000313" key="2">
    <source>
        <dbReference type="EMBL" id="KAH3855407.1"/>
    </source>
</evidence>
<sequence length="60" mass="6975">MLSEFECPLNEFLSWSGFIPLSRVTYLVYLLHPVLIVLVIYSRRTLLHLSDFEMVSSPVC</sequence>
<evidence type="ECO:0000256" key="1">
    <source>
        <dbReference type="SAM" id="Phobius"/>
    </source>
</evidence>
<organism evidence="2 3">
    <name type="scientific">Dreissena polymorpha</name>
    <name type="common">Zebra mussel</name>
    <name type="synonym">Mytilus polymorpha</name>
    <dbReference type="NCBI Taxonomy" id="45954"/>
    <lineage>
        <taxon>Eukaryota</taxon>
        <taxon>Metazoa</taxon>
        <taxon>Spiralia</taxon>
        <taxon>Lophotrochozoa</taxon>
        <taxon>Mollusca</taxon>
        <taxon>Bivalvia</taxon>
        <taxon>Autobranchia</taxon>
        <taxon>Heteroconchia</taxon>
        <taxon>Euheterodonta</taxon>
        <taxon>Imparidentia</taxon>
        <taxon>Neoheterodontei</taxon>
        <taxon>Myida</taxon>
        <taxon>Dreissenoidea</taxon>
        <taxon>Dreissenidae</taxon>
        <taxon>Dreissena</taxon>
    </lineage>
</organism>
<reference evidence="2" key="2">
    <citation type="submission" date="2020-11" db="EMBL/GenBank/DDBJ databases">
        <authorList>
            <person name="McCartney M.A."/>
            <person name="Auch B."/>
            <person name="Kono T."/>
            <person name="Mallez S."/>
            <person name="Becker A."/>
            <person name="Gohl D.M."/>
            <person name="Silverstein K.A.T."/>
            <person name="Koren S."/>
            <person name="Bechman K.B."/>
            <person name="Herman A."/>
            <person name="Abrahante J.E."/>
            <person name="Garbe J."/>
        </authorList>
    </citation>
    <scope>NUCLEOTIDE SEQUENCE</scope>
    <source>
        <strain evidence="2">Duluth1</strain>
        <tissue evidence="2">Whole animal</tissue>
    </source>
</reference>
<dbReference type="InterPro" id="IPR052728">
    <property type="entry name" value="O2_lipid_transport_reg"/>
</dbReference>
<protein>
    <submittedName>
        <fullName evidence="2">Uncharacterized protein</fullName>
    </submittedName>
</protein>
<accession>A0A9D4R678</accession>
<evidence type="ECO:0000313" key="3">
    <source>
        <dbReference type="Proteomes" id="UP000828390"/>
    </source>
</evidence>
<gene>
    <name evidence="2" type="ORF">DPMN_097974</name>
</gene>
<keyword evidence="1" id="KW-0472">Membrane</keyword>
<dbReference type="Proteomes" id="UP000828390">
    <property type="component" value="Unassembled WGS sequence"/>
</dbReference>
<reference evidence="2" key="1">
    <citation type="journal article" date="2019" name="bioRxiv">
        <title>The Genome of the Zebra Mussel, Dreissena polymorpha: A Resource for Invasive Species Research.</title>
        <authorList>
            <person name="McCartney M.A."/>
            <person name="Auch B."/>
            <person name="Kono T."/>
            <person name="Mallez S."/>
            <person name="Zhang Y."/>
            <person name="Obille A."/>
            <person name="Becker A."/>
            <person name="Abrahante J.E."/>
            <person name="Garbe J."/>
            <person name="Badalamenti J.P."/>
            <person name="Herman A."/>
            <person name="Mangelson H."/>
            <person name="Liachko I."/>
            <person name="Sullivan S."/>
            <person name="Sone E.D."/>
            <person name="Koren S."/>
            <person name="Silverstein K.A.T."/>
            <person name="Beckman K.B."/>
            <person name="Gohl D.M."/>
        </authorList>
    </citation>
    <scope>NUCLEOTIDE SEQUENCE</scope>
    <source>
        <strain evidence="2">Duluth1</strain>
        <tissue evidence="2">Whole animal</tissue>
    </source>
</reference>
<dbReference type="PANTHER" id="PTHR11161:SF0">
    <property type="entry name" value="O-ACYLTRANSFERASE LIKE PROTEIN"/>
    <property type="match status" value="1"/>
</dbReference>
<dbReference type="AlphaFoldDB" id="A0A9D4R678"/>
<dbReference type="EMBL" id="JAIWYP010000003">
    <property type="protein sequence ID" value="KAH3855407.1"/>
    <property type="molecule type" value="Genomic_DNA"/>
</dbReference>
<keyword evidence="1" id="KW-1133">Transmembrane helix</keyword>